<reference evidence="4" key="1">
    <citation type="submission" date="2020-01" db="EMBL/GenBank/DDBJ databases">
        <authorList>
            <consortium name="DOE Joint Genome Institute"/>
            <person name="Haridas S."/>
            <person name="Albert R."/>
            <person name="Binder M."/>
            <person name="Bloem J."/>
            <person name="Labutti K."/>
            <person name="Salamov A."/>
            <person name="Andreopoulos B."/>
            <person name="Baker S.E."/>
            <person name="Barry K."/>
            <person name="Bills G."/>
            <person name="Bluhm B.H."/>
            <person name="Cannon C."/>
            <person name="Castanera R."/>
            <person name="Culley D.E."/>
            <person name="Daum C."/>
            <person name="Ezra D."/>
            <person name="Gonzalez J.B."/>
            <person name="Henrissat B."/>
            <person name="Kuo A."/>
            <person name="Liang C."/>
            <person name="Lipzen A."/>
            <person name="Lutzoni F."/>
            <person name="Magnuson J."/>
            <person name="Mondo S."/>
            <person name="Nolan M."/>
            <person name="Ohm R."/>
            <person name="Pangilinan J."/>
            <person name="Park H.-J."/>
            <person name="Ramirez L."/>
            <person name="Alfaro M."/>
            <person name="Sun H."/>
            <person name="Tritt A."/>
            <person name="Yoshinaga Y."/>
            <person name="Zwiers L.-H."/>
            <person name="Turgeon B.G."/>
            <person name="Goodwin S.B."/>
            <person name="Spatafora J.W."/>
            <person name="Crous P.W."/>
            <person name="Grigoriev I.V."/>
        </authorList>
    </citation>
    <scope>NUCLEOTIDE SEQUENCE</scope>
    <source>
        <strain evidence="4">CBS 342.82</strain>
    </source>
</reference>
<evidence type="ECO:0000313" key="4">
    <source>
        <dbReference type="RefSeq" id="XP_033459010.1"/>
    </source>
</evidence>
<dbReference type="PANTHER" id="PTHR15092:SF22">
    <property type="entry name" value="POLY(A)-SPECIFIC RIBONUCLEASE PNLDC1"/>
    <property type="match status" value="1"/>
</dbReference>
<dbReference type="GeneID" id="54362741"/>
<gene>
    <name evidence="4" type="ORF">K489DRAFT_380714</name>
</gene>
<sequence length="604" mass="68017">MDINKYNFYPQIIDILTAISRAHFVAVDLELSGVPSKDSLSTKAGKQTLQQRYLETKEAAERYQILQIGLTCVEQDVDSDKYILRPYNFDLSPVINERLDVERIFSFQSGAAEFLLRNGFDMNKPFADGVPYLTKSEAKVAREKHTKRQDKTALADIVIKPTETESIAFLQRVREEIDAWKSSRRRDTPEYLNINSVAADVAAQMFKEDEIPEELSRFEKRLVHQLVRAEYPDLVTISKRGFIQIVRFNKAREDKISAERQRDLEERISRQTGFGWLIEALQGNNTTGIDLREIAKDPETGEPIVADYDYYKSRIDRAQSLLRHNPRIIVGHNCFLDLIYIYNTFIGALPDTVEEFQQNLHSAWPVIVDTKYMSTHNCGDISPVSSLEQIVHQLSQEQKPAVETLETHDKYRDVEAFHEAGYDSYLTAQVAVRLSSKLRREGTFSDLIPGEETSISDRIAAINLSSVDTKTSQSGFTPSDPSADWKKPGDASLGPRNPYDAIPYENFAANGNSSGFIAPNETLPSGDGMPRFGTEFWRIYGNKLRVFGTSEGLFDLDPPGVTNATEEAKVEGENQEDATTQNDNAKQDLDVVEGPEAEDGGVAV</sequence>
<dbReference type="InterPro" id="IPR006941">
    <property type="entry name" value="RNase_CAF1"/>
</dbReference>
<feature type="region of interest" description="Disordered" evidence="2">
    <location>
        <begin position="557"/>
        <end position="604"/>
    </location>
</feature>
<dbReference type="Pfam" id="PF04857">
    <property type="entry name" value="CAF1"/>
    <property type="match status" value="1"/>
</dbReference>
<dbReference type="SUPFAM" id="SSF53098">
    <property type="entry name" value="Ribonuclease H-like"/>
    <property type="match status" value="1"/>
</dbReference>
<dbReference type="GO" id="GO:0000175">
    <property type="term" value="F:3'-5'-RNA exonuclease activity"/>
    <property type="evidence" value="ECO:0007669"/>
    <property type="project" value="TreeGrafter"/>
</dbReference>
<dbReference type="GO" id="GO:1990432">
    <property type="term" value="P:siRNA 3'-end processing"/>
    <property type="evidence" value="ECO:0007669"/>
    <property type="project" value="TreeGrafter"/>
</dbReference>
<evidence type="ECO:0000256" key="2">
    <source>
        <dbReference type="SAM" id="MobiDB-lite"/>
    </source>
</evidence>
<dbReference type="OrthoDB" id="1432093at2759"/>
<feature type="region of interest" description="Disordered" evidence="2">
    <location>
        <begin position="469"/>
        <end position="494"/>
    </location>
</feature>
<comment type="similarity">
    <text evidence="1">Belongs to the CAF1 family.</text>
</comment>
<dbReference type="AlphaFoldDB" id="A0A6J3M385"/>
<dbReference type="PANTHER" id="PTHR15092">
    <property type="entry name" value="POLY A -SPECIFIC RIBONUCLEASE/TARGET OF EGR1, MEMBER 1"/>
    <property type="match status" value="1"/>
</dbReference>
<evidence type="ECO:0000313" key="3">
    <source>
        <dbReference type="Proteomes" id="UP000504637"/>
    </source>
</evidence>
<accession>A0A6J3M385</accession>
<keyword evidence="3" id="KW-1185">Reference proteome</keyword>
<dbReference type="InterPro" id="IPR012337">
    <property type="entry name" value="RNaseH-like_sf"/>
</dbReference>
<name>A0A6J3M385_9PEZI</name>
<dbReference type="Proteomes" id="UP000504637">
    <property type="component" value="Unplaced"/>
</dbReference>
<dbReference type="GO" id="GO:0000289">
    <property type="term" value="P:nuclear-transcribed mRNA poly(A) tail shortening"/>
    <property type="evidence" value="ECO:0007669"/>
    <property type="project" value="TreeGrafter"/>
</dbReference>
<dbReference type="Gene3D" id="3.30.420.10">
    <property type="entry name" value="Ribonuclease H-like superfamily/Ribonuclease H"/>
    <property type="match status" value="2"/>
</dbReference>
<dbReference type="InterPro" id="IPR036397">
    <property type="entry name" value="RNaseH_sf"/>
</dbReference>
<protein>
    <submittedName>
        <fullName evidence="4">CAF1-domain-containing protein</fullName>
    </submittedName>
</protein>
<proteinExistence type="inferred from homology"/>
<organism evidence="4">
    <name type="scientific">Dissoconium aciculare CBS 342.82</name>
    <dbReference type="NCBI Taxonomy" id="1314786"/>
    <lineage>
        <taxon>Eukaryota</taxon>
        <taxon>Fungi</taxon>
        <taxon>Dikarya</taxon>
        <taxon>Ascomycota</taxon>
        <taxon>Pezizomycotina</taxon>
        <taxon>Dothideomycetes</taxon>
        <taxon>Dothideomycetidae</taxon>
        <taxon>Mycosphaerellales</taxon>
        <taxon>Dissoconiaceae</taxon>
        <taxon>Dissoconium</taxon>
    </lineage>
</organism>
<dbReference type="GO" id="GO:0005634">
    <property type="term" value="C:nucleus"/>
    <property type="evidence" value="ECO:0007669"/>
    <property type="project" value="TreeGrafter"/>
</dbReference>
<dbReference type="GO" id="GO:1990431">
    <property type="term" value="P:priRNA 3'-end processing"/>
    <property type="evidence" value="ECO:0007669"/>
    <property type="project" value="TreeGrafter"/>
</dbReference>
<feature type="compositionally biased region" description="Acidic residues" evidence="2">
    <location>
        <begin position="590"/>
        <end position="604"/>
    </location>
</feature>
<dbReference type="GO" id="GO:0003723">
    <property type="term" value="F:RNA binding"/>
    <property type="evidence" value="ECO:0007669"/>
    <property type="project" value="TreeGrafter"/>
</dbReference>
<dbReference type="RefSeq" id="XP_033459010.1">
    <property type="nucleotide sequence ID" value="XM_033604941.1"/>
</dbReference>
<reference evidence="4" key="2">
    <citation type="submission" date="2020-04" db="EMBL/GenBank/DDBJ databases">
        <authorList>
            <consortium name="NCBI Genome Project"/>
        </authorList>
    </citation>
    <scope>NUCLEOTIDE SEQUENCE</scope>
    <source>
        <strain evidence="4">CBS 342.82</strain>
    </source>
</reference>
<reference evidence="4" key="3">
    <citation type="submission" date="2025-08" db="UniProtKB">
        <authorList>
            <consortium name="RefSeq"/>
        </authorList>
    </citation>
    <scope>IDENTIFICATION</scope>
    <source>
        <strain evidence="4">CBS 342.82</strain>
    </source>
</reference>
<evidence type="ECO:0000256" key="1">
    <source>
        <dbReference type="ARBA" id="ARBA00008372"/>
    </source>
</evidence>
<feature type="compositionally biased region" description="Polar residues" evidence="2">
    <location>
        <begin position="469"/>
        <end position="480"/>
    </location>
</feature>
<dbReference type="InterPro" id="IPR051181">
    <property type="entry name" value="CAF1_poly(A)_ribonucleases"/>
</dbReference>